<protein>
    <submittedName>
        <fullName evidence="1">Tetratricopeptide repeat protein</fullName>
    </submittedName>
</protein>
<dbReference type="SUPFAM" id="SSF48452">
    <property type="entry name" value="TPR-like"/>
    <property type="match status" value="1"/>
</dbReference>
<name>A0ABX7P053_9BACT</name>
<evidence type="ECO:0000313" key="1">
    <source>
        <dbReference type="EMBL" id="QSQ23107.1"/>
    </source>
</evidence>
<gene>
    <name evidence="1" type="ORF">JY651_49855</name>
</gene>
<proteinExistence type="predicted"/>
<sequence>MSASQELERIRRKVEAGESLGDAELDLLRAEARRASGPTLRLAVAHALINAGAEREALPLLESLRRDFPRDLPVRLGLARALLGLERHGDAEALLRKVQAQEPDDPEVLKVLAVLGLRRGEADKARAYVRDALARDPFDEEARLLKEELEAADLPPLPTPREQVLRPEFTTALTAALARARVTFRRQGKDLLVKLASGGVGRVDVGSLYAAWCESPGTEGLTAHVDALAARLAGLSSGLGTSLESGLRPVLRPADFAARAVGALHRPGPAGLEVFYVLEDADFVRYLPESALAPARLTAEAVDAAAWRNLEASPAPVQPVLIDQGEVRLAEAFSGLWAVAAGDGHDGARLLTASQRERLFQETGDEALRVSLGRRELALVCRESDATACEALERLVPSPDGIPGVFRLTTVGLSAP</sequence>
<dbReference type="Gene3D" id="1.25.40.10">
    <property type="entry name" value="Tetratricopeptide repeat domain"/>
    <property type="match status" value="1"/>
</dbReference>
<dbReference type="RefSeq" id="WP_206724682.1">
    <property type="nucleotide sequence ID" value="NZ_CP071090.1"/>
</dbReference>
<keyword evidence="2" id="KW-1185">Reference proteome</keyword>
<dbReference type="InterPro" id="IPR011990">
    <property type="entry name" value="TPR-like_helical_dom_sf"/>
</dbReference>
<accession>A0ABX7P053</accession>
<organism evidence="1 2">
    <name type="scientific">Pyxidicoccus parkwayensis</name>
    <dbReference type="NCBI Taxonomy" id="2813578"/>
    <lineage>
        <taxon>Bacteria</taxon>
        <taxon>Pseudomonadati</taxon>
        <taxon>Myxococcota</taxon>
        <taxon>Myxococcia</taxon>
        <taxon>Myxococcales</taxon>
        <taxon>Cystobacterineae</taxon>
        <taxon>Myxococcaceae</taxon>
        <taxon>Pyxidicoccus</taxon>
    </lineage>
</organism>
<reference evidence="1 2" key="1">
    <citation type="submission" date="2021-02" db="EMBL/GenBank/DDBJ databases">
        <title>De Novo genome assembly of isolated myxobacteria.</title>
        <authorList>
            <person name="Stevens D.C."/>
        </authorList>
    </citation>
    <scope>NUCLEOTIDE SEQUENCE [LARGE SCALE GENOMIC DNA]</scope>
    <source>
        <strain evidence="2">SCPEA02</strain>
    </source>
</reference>
<dbReference type="Pfam" id="PF14559">
    <property type="entry name" value="TPR_19"/>
    <property type="match status" value="1"/>
</dbReference>
<evidence type="ECO:0000313" key="2">
    <source>
        <dbReference type="Proteomes" id="UP000662747"/>
    </source>
</evidence>
<dbReference type="Proteomes" id="UP000662747">
    <property type="component" value="Chromosome"/>
</dbReference>
<dbReference type="EMBL" id="CP071090">
    <property type="protein sequence ID" value="QSQ23107.1"/>
    <property type="molecule type" value="Genomic_DNA"/>
</dbReference>